<keyword evidence="1" id="KW-0472">Membrane</keyword>
<proteinExistence type="predicted"/>
<feature type="transmembrane region" description="Helical" evidence="1">
    <location>
        <begin position="6"/>
        <end position="25"/>
    </location>
</feature>
<reference evidence="2 3" key="1">
    <citation type="submission" date="2018-06" db="EMBL/GenBank/DDBJ databases">
        <title>Genomic Encyclopedia of Type Strains, Phase III (KMG-III): the genomes of soil and plant-associated and newly described type strains.</title>
        <authorList>
            <person name="Whitman W."/>
        </authorList>
    </citation>
    <scope>NUCLEOTIDE SEQUENCE [LARGE SCALE GENOMIC DNA]</scope>
    <source>
        <strain evidence="2 3">LMG 23644</strain>
    </source>
</reference>
<dbReference type="RefSeq" id="WP_111935897.1">
    <property type="nucleotide sequence ID" value="NZ_CADFFP010000050.1"/>
</dbReference>
<evidence type="ECO:0000313" key="2">
    <source>
        <dbReference type="EMBL" id="RAS15843.1"/>
    </source>
</evidence>
<comment type="caution">
    <text evidence="2">The sequence shown here is derived from an EMBL/GenBank/DDBJ whole genome shotgun (WGS) entry which is preliminary data.</text>
</comment>
<keyword evidence="1" id="KW-0812">Transmembrane</keyword>
<name>A0A329B626_9BURK</name>
<gene>
    <name evidence="2" type="ORF">BX591_15225</name>
</gene>
<dbReference type="AlphaFoldDB" id="A0A329B626"/>
<dbReference type="EMBL" id="QLTK01000052">
    <property type="protein sequence ID" value="RAS15843.1"/>
    <property type="molecule type" value="Genomic_DNA"/>
</dbReference>
<feature type="transmembrane region" description="Helical" evidence="1">
    <location>
        <begin position="63"/>
        <end position="80"/>
    </location>
</feature>
<dbReference type="OrthoDB" id="8778746at2"/>
<evidence type="ECO:0000256" key="1">
    <source>
        <dbReference type="SAM" id="Phobius"/>
    </source>
</evidence>
<evidence type="ECO:0000313" key="3">
    <source>
        <dbReference type="Proteomes" id="UP000248918"/>
    </source>
</evidence>
<keyword evidence="1" id="KW-1133">Transmembrane helix</keyword>
<protein>
    <submittedName>
        <fullName evidence="2">Putative 3TM holin</fullName>
    </submittedName>
</protein>
<dbReference type="Pfam" id="PF05449">
    <property type="entry name" value="Phage_holin_3_7"/>
    <property type="match status" value="1"/>
</dbReference>
<accession>A0A329B626</accession>
<dbReference type="Proteomes" id="UP000248918">
    <property type="component" value="Unassembled WGS sequence"/>
</dbReference>
<sequence length="93" mass="10232">MFYHFTPIALIALAAYFAAIVRVLTYRRQGARHRRHVSWIAWALVVVMGGSAIELALHAKSTGIFEAGSAVLLALFVLGVRGNVARLLWSNEP</sequence>
<feature type="transmembrane region" description="Helical" evidence="1">
    <location>
        <begin position="37"/>
        <end position="57"/>
    </location>
</feature>
<organism evidence="2 3">
    <name type="scientific">Paraburkholderia bryophila</name>
    <dbReference type="NCBI Taxonomy" id="420952"/>
    <lineage>
        <taxon>Bacteria</taxon>
        <taxon>Pseudomonadati</taxon>
        <taxon>Pseudomonadota</taxon>
        <taxon>Betaproteobacteria</taxon>
        <taxon>Burkholderiales</taxon>
        <taxon>Burkholderiaceae</taxon>
        <taxon>Paraburkholderia</taxon>
    </lineage>
</organism>
<dbReference type="InterPro" id="IPR008473">
    <property type="entry name" value="Phage_holin_3_7"/>
</dbReference>